<name>A0ABU8XXZ9_9PROT</name>
<comment type="caution">
    <text evidence="2">The sequence shown here is derived from an EMBL/GenBank/DDBJ whole genome shotgun (WGS) entry which is preliminary data.</text>
</comment>
<keyword evidence="3" id="KW-1185">Reference proteome</keyword>
<sequence>MPTIRFDREPAGIDAVERYRDPTGTFAAGYRTHAGGVIEVDCRAHGVRAAARVQFAAITSRTAFTVPPRCGATNPGEKTPRTATASHPRRATPRFMTSPAIGNAARCR</sequence>
<proteinExistence type="predicted"/>
<organism evidence="2 3">
    <name type="scientific">Benzoatithermus flavus</name>
    <dbReference type="NCBI Taxonomy" id="3108223"/>
    <lineage>
        <taxon>Bacteria</taxon>
        <taxon>Pseudomonadati</taxon>
        <taxon>Pseudomonadota</taxon>
        <taxon>Alphaproteobacteria</taxon>
        <taxon>Geminicoccales</taxon>
        <taxon>Geminicoccaceae</taxon>
        <taxon>Benzoatithermus</taxon>
    </lineage>
</organism>
<dbReference type="EMBL" id="JBBLZC010000024">
    <property type="protein sequence ID" value="MEK0085293.1"/>
    <property type="molecule type" value="Genomic_DNA"/>
</dbReference>
<feature type="region of interest" description="Disordered" evidence="1">
    <location>
        <begin position="67"/>
        <end position="108"/>
    </location>
</feature>
<gene>
    <name evidence="2" type="ORF">U1T56_19250</name>
</gene>
<evidence type="ECO:0000313" key="2">
    <source>
        <dbReference type="EMBL" id="MEK0085293.1"/>
    </source>
</evidence>
<dbReference type="Proteomes" id="UP001375743">
    <property type="component" value="Unassembled WGS sequence"/>
</dbReference>
<protein>
    <submittedName>
        <fullName evidence="2">Uncharacterized protein</fullName>
    </submittedName>
</protein>
<reference evidence="2 3" key="1">
    <citation type="submission" date="2024-01" db="EMBL/GenBank/DDBJ databases">
        <title>Multi-omics insights into the function and evolution of sodium benzoate biodegradation pathways in Benzoatithermus flavus gen. nov., sp. nov. from hot spring.</title>
        <authorList>
            <person name="Hu C.-J."/>
            <person name="Li W.-J."/>
        </authorList>
    </citation>
    <scope>NUCLEOTIDE SEQUENCE [LARGE SCALE GENOMIC DNA]</scope>
    <source>
        <strain evidence="2 3">SYSU G07066</strain>
    </source>
</reference>
<evidence type="ECO:0000313" key="3">
    <source>
        <dbReference type="Proteomes" id="UP001375743"/>
    </source>
</evidence>
<dbReference type="RefSeq" id="WP_418161142.1">
    <property type="nucleotide sequence ID" value="NZ_JBBLZC010000024.1"/>
</dbReference>
<evidence type="ECO:0000256" key="1">
    <source>
        <dbReference type="SAM" id="MobiDB-lite"/>
    </source>
</evidence>
<accession>A0ABU8XXZ9</accession>